<keyword evidence="1" id="KW-0732">Signal</keyword>
<feature type="signal peptide" evidence="1">
    <location>
        <begin position="1"/>
        <end position="17"/>
    </location>
</feature>
<dbReference type="OrthoDB" id="4991875at2759"/>
<dbReference type="PANTHER" id="PTHR40640:SF1">
    <property type="entry name" value="ANCHORED GLYCOPROTEIN, PUTATIVE (AFU_ORTHOLOGUE AFUA_8G04860)-RELATED"/>
    <property type="match status" value="1"/>
</dbReference>
<evidence type="ECO:0000313" key="3">
    <source>
        <dbReference type="Proteomes" id="UP001055219"/>
    </source>
</evidence>
<reference evidence="2" key="2">
    <citation type="submission" date="2022-07" db="EMBL/GenBank/DDBJ databases">
        <authorList>
            <person name="Goncalves M.F.M."/>
            <person name="Hilario S."/>
            <person name="Van De Peer Y."/>
            <person name="Esteves A.C."/>
            <person name="Alves A."/>
        </authorList>
    </citation>
    <scope>NUCLEOTIDE SEQUENCE</scope>
    <source>
        <strain evidence="2">MUM 19.33</strain>
    </source>
</reference>
<reference evidence="2" key="1">
    <citation type="journal article" date="2021" name="J Fungi (Basel)">
        <title>Genomic and Metabolomic Analyses of the Marine Fungus Emericellopsis cladophorae: Insights into Saltwater Adaptability Mechanisms and Its Biosynthetic Potential.</title>
        <authorList>
            <person name="Goncalves M.F.M."/>
            <person name="Hilario S."/>
            <person name="Van de Peer Y."/>
            <person name="Esteves A.C."/>
            <person name="Alves A."/>
        </authorList>
    </citation>
    <scope>NUCLEOTIDE SEQUENCE</scope>
    <source>
        <strain evidence="2">MUM 19.33</strain>
    </source>
</reference>
<dbReference type="EMBL" id="JAGIXG020000072">
    <property type="protein sequence ID" value="KAI6778337.1"/>
    <property type="molecule type" value="Genomic_DNA"/>
</dbReference>
<organism evidence="2 3">
    <name type="scientific">Emericellopsis cladophorae</name>
    <dbReference type="NCBI Taxonomy" id="2686198"/>
    <lineage>
        <taxon>Eukaryota</taxon>
        <taxon>Fungi</taxon>
        <taxon>Dikarya</taxon>
        <taxon>Ascomycota</taxon>
        <taxon>Pezizomycotina</taxon>
        <taxon>Sordariomycetes</taxon>
        <taxon>Hypocreomycetidae</taxon>
        <taxon>Hypocreales</taxon>
        <taxon>Bionectriaceae</taxon>
        <taxon>Emericellopsis</taxon>
    </lineage>
</organism>
<name>A0A9Q0B979_9HYPO</name>
<keyword evidence="3" id="KW-1185">Reference proteome</keyword>
<dbReference type="GeneID" id="75829845"/>
<protein>
    <submittedName>
        <fullName evidence="2">Uncharacterized protein</fullName>
    </submittedName>
</protein>
<evidence type="ECO:0000256" key="1">
    <source>
        <dbReference type="SAM" id="SignalP"/>
    </source>
</evidence>
<proteinExistence type="predicted"/>
<dbReference type="Proteomes" id="UP001055219">
    <property type="component" value="Unassembled WGS sequence"/>
</dbReference>
<evidence type="ECO:0000313" key="2">
    <source>
        <dbReference type="EMBL" id="KAI6778337.1"/>
    </source>
</evidence>
<comment type="caution">
    <text evidence="2">The sequence shown here is derived from an EMBL/GenBank/DDBJ whole genome shotgun (WGS) entry which is preliminary data.</text>
</comment>
<gene>
    <name evidence="2" type="ORF">J7T54_003344</name>
</gene>
<dbReference type="PANTHER" id="PTHR40640">
    <property type="entry name" value="ANCHORED GLYCOPROTEIN, PUTATIVE (AFU_ORTHOLOGUE AFUA_8G04860)-RELATED"/>
    <property type="match status" value="1"/>
</dbReference>
<dbReference type="AlphaFoldDB" id="A0A9Q0B979"/>
<dbReference type="RefSeq" id="XP_051359193.1">
    <property type="nucleotide sequence ID" value="XM_051509841.1"/>
</dbReference>
<accession>A0A9Q0B979</accession>
<feature type="chain" id="PRO_5040316810" evidence="1">
    <location>
        <begin position="18"/>
        <end position="95"/>
    </location>
</feature>
<sequence>MATRSLVLLGLSSLAAAQTTIVSLLYAGGKPEGSVMSASVIGIGDDATTYSLTCIPTESNKLCLGGIGTITQGPSTFEYSFSTSDSELFETLKLA</sequence>